<dbReference type="EMBL" id="JAPEUX010000002">
    <property type="protein sequence ID" value="KAJ4357170.1"/>
    <property type="molecule type" value="Genomic_DNA"/>
</dbReference>
<gene>
    <name evidence="2" type="ORF">N0V89_001745</name>
</gene>
<feature type="region of interest" description="Disordered" evidence="1">
    <location>
        <begin position="24"/>
        <end position="52"/>
    </location>
</feature>
<accession>A0A9W9CDQ4</accession>
<evidence type="ECO:0000256" key="1">
    <source>
        <dbReference type="SAM" id="MobiDB-lite"/>
    </source>
</evidence>
<organism evidence="2 3">
    <name type="scientific">Didymosphaeria variabile</name>
    <dbReference type="NCBI Taxonomy" id="1932322"/>
    <lineage>
        <taxon>Eukaryota</taxon>
        <taxon>Fungi</taxon>
        <taxon>Dikarya</taxon>
        <taxon>Ascomycota</taxon>
        <taxon>Pezizomycotina</taxon>
        <taxon>Dothideomycetes</taxon>
        <taxon>Pleosporomycetidae</taxon>
        <taxon>Pleosporales</taxon>
        <taxon>Massarineae</taxon>
        <taxon>Didymosphaeriaceae</taxon>
        <taxon>Didymosphaeria</taxon>
    </lineage>
</organism>
<evidence type="ECO:0008006" key="4">
    <source>
        <dbReference type="Google" id="ProtNLM"/>
    </source>
</evidence>
<proteinExistence type="predicted"/>
<sequence length="312" mass="34427">MAWSDDMLNLDDHLNFEDMLEDSTVTSPKNTSSASDFTCSSAQTTEHAQSPSFRLGVSNDLLPFIPDHRTDHAGQQNHQDSISIPSPTGITSDAQGLILTPTSQVDPTYSRMAPARRRTIPETPQQNFSKLDSRCVLACTQILVTLENYLFSELRALDLILATVSKAVDDLKKLVELQQQSRCDRCIILFTTVMLQVIALLEAGSNSATDHELDAVDDIIYGTQPRPGPSLHFGAFLPTSEEQRSWRSRIITREYRHVGEILSGVMVLARLGPRGSSTDPTAVDSRLKCLGNIEQRLKEMAAKEGSGEIRNA</sequence>
<dbReference type="OrthoDB" id="2328572at2759"/>
<dbReference type="RefSeq" id="XP_056074029.1">
    <property type="nucleotide sequence ID" value="XM_056210556.1"/>
</dbReference>
<evidence type="ECO:0000313" key="3">
    <source>
        <dbReference type="Proteomes" id="UP001140513"/>
    </source>
</evidence>
<comment type="caution">
    <text evidence="2">The sequence shown here is derived from an EMBL/GenBank/DDBJ whole genome shotgun (WGS) entry which is preliminary data.</text>
</comment>
<dbReference type="GeneID" id="80905275"/>
<feature type="region of interest" description="Disordered" evidence="1">
    <location>
        <begin position="65"/>
        <end position="87"/>
    </location>
</feature>
<evidence type="ECO:0000313" key="2">
    <source>
        <dbReference type="EMBL" id="KAJ4357170.1"/>
    </source>
</evidence>
<name>A0A9W9CDQ4_9PLEO</name>
<dbReference type="AlphaFoldDB" id="A0A9W9CDQ4"/>
<keyword evidence="3" id="KW-1185">Reference proteome</keyword>
<dbReference type="Proteomes" id="UP001140513">
    <property type="component" value="Unassembled WGS sequence"/>
</dbReference>
<protein>
    <recommendedName>
        <fullName evidence="4">Aflatoxin regulatory protein domain-containing protein</fullName>
    </recommendedName>
</protein>
<reference evidence="2" key="1">
    <citation type="submission" date="2022-10" db="EMBL/GenBank/DDBJ databases">
        <title>Tapping the CABI collections for fungal endophytes: first genome assemblies for Collariella, Neodidymelliopsis, Ascochyta clinopodiicola, Didymella pomorum, Didymosphaeria variabile, Neocosmospora piperis and Neocucurbitaria cava.</title>
        <authorList>
            <person name="Hill R."/>
        </authorList>
    </citation>
    <scope>NUCLEOTIDE SEQUENCE</scope>
    <source>
        <strain evidence="2">IMI 356815</strain>
    </source>
</reference>